<sequence length="77" mass="8835">MLPLYNEVVPDQEEDKSVSQTFLKQINNDGNYRNIINSNNTNINPLTIAVGNKNILSSKSKEIQPYFHKRHYSLNGN</sequence>
<comment type="caution">
    <text evidence="1">The sequence shown here is derived from an EMBL/GenBank/DDBJ whole genome shotgun (WGS) entry which is preliminary data.</text>
</comment>
<reference evidence="1" key="1">
    <citation type="submission" date="2021-02" db="EMBL/GenBank/DDBJ databases">
        <authorList>
            <person name="Nowell W R."/>
        </authorList>
    </citation>
    <scope>NUCLEOTIDE SEQUENCE</scope>
</reference>
<evidence type="ECO:0000313" key="1">
    <source>
        <dbReference type="EMBL" id="CAF4370344.1"/>
    </source>
</evidence>
<dbReference type="Proteomes" id="UP000663881">
    <property type="component" value="Unassembled WGS sequence"/>
</dbReference>
<name>A0A820M8K7_9BILA</name>
<evidence type="ECO:0000313" key="2">
    <source>
        <dbReference type="Proteomes" id="UP000663881"/>
    </source>
</evidence>
<protein>
    <submittedName>
        <fullName evidence="1">Uncharacterized protein</fullName>
    </submittedName>
</protein>
<gene>
    <name evidence="1" type="ORF">OKA104_LOCUS49802</name>
</gene>
<dbReference type="AlphaFoldDB" id="A0A820M8K7"/>
<proteinExistence type="predicted"/>
<accession>A0A820M8K7</accession>
<feature type="non-terminal residue" evidence="1">
    <location>
        <position position="1"/>
    </location>
</feature>
<organism evidence="1 2">
    <name type="scientific">Adineta steineri</name>
    <dbReference type="NCBI Taxonomy" id="433720"/>
    <lineage>
        <taxon>Eukaryota</taxon>
        <taxon>Metazoa</taxon>
        <taxon>Spiralia</taxon>
        <taxon>Gnathifera</taxon>
        <taxon>Rotifera</taxon>
        <taxon>Eurotatoria</taxon>
        <taxon>Bdelloidea</taxon>
        <taxon>Adinetida</taxon>
        <taxon>Adinetidae</taxon>
        <taxon>Adineta</taxon>
    </lineage>
</organism>
<dbReference type="EMBL" id="CAJOAY010023927">
    <property type="protein sequence ID" value="CAF4370344.1"/>
    <property type="molecule type" value="Genomic_DNA"/>
</dbReference>